<dbReference type="Proteomes" id="UP001500752">
    <property type="component" value="Unassembled WGS sequence"/>
</dbReference>
<evidence type="ECO:0000313" key="1">
    <source>
        <dbReference type="EMBL" id="GAA3672714.1"/>
    </source>
</evidence>
<keyword evidence="2" id="KW-1185">Reference proteome</keyword>
<sequence>MSREIGRPVWRKSENLAVAESEGGGRFAVLDLDLDGSQPVVLADSAAGIWRALAEPGTAAEVADRVAADYGMPASEIADQVGGFLESLRTQGLARTD</sequence>
<dbReference type="EMBL" id="BAABEO010000008">
    <property type="protein sequence ID" value="GAA3672714.1"/>
    <property type="molecule type" value="Genomic_DNA"/>
</dbReference>
<dbReference type="RefSeq" id="WP_345148766.1">
    <property type="nucleotide sequence ID" value="NZ_BAABEO010000008.1"/>
</dbReference>
<comment type="caution">
    <text evidence="1">The sequence shown here is derived from an EMBL/GenBank/DDBJ whole genome shotgun (WGS) entry which is preliminary data.</text>
</comment>
<gene>
    <name evidence="1" type="ORF">GCM10023081_08810</name>
</gene>
<name>A0ABP7C0P4_9MICC</name>
<accession>A0ABP7C0P4</accession>
<organism evidence="1 2">
    <name type="scientific">Arthrobacter ginkgonis</name>
    <dbReference type="NCBI Taxonomy" id="1630594"/>
    <lineage>
        <taxon>Bacteria</taxon>
        <taxon>Bacillati</taxon>
        <taxon>Actinomycetota</taxon>
        <taxon>Actinomycetes</taxon>
        <taxon>Micrococcales</taxon>
        <taxon>Micrococcaceae</taxon>
        <taxon>Arthrobacter</taxon>
    </lineage>
</organism>
<evidence type="ECO:0008006" key="3">
    <source>
        <dbReference type="Google" id="ProtNLM"/>
    </source>
</evidence>
<dbReference type="Pfam" id="PF05402">
    <property type="entry name" value="PqqD"/>
    <property type="match status" value="1"/>
</dbReference>
<dbReference type="InterPro" id="IPR041881">
    <property type="entry name" value="PqqD_sf"/>
</dbReference>
<reference evidence="2" key="1">
    <citation type="journal article" date="2019" name="Int. J. Syst. Evol. Microbiol.">
        <title>The Global Catalogue of Microorganisms (GCM) 10K type strain sequencing project: providing services to taxonomists for standard genome sequencing and annotation.</title>
        <authorList>
            <consortium name="The Broad Institute Genomics Platform"/>
            <consortium name="The Broad Institute Genome Sequencing Center for Infectious Disease"/>
            <person name="Wu L."/>
            <person name="Ma J."/>
        </authorList>
    </citation>
    <scope>NUCLEOTIDE SEQUENCE [LARGE SCALE GENOMIC DNA]</scope>
    <source>
        <strain evidence="2">JCM 30742</strain>
    </source>
</reference>
<dbReference type="Gene3D" id="1.10.10.1150">
    <property type="entry name" value="Coenzyme PQQ synthesis protein D (PqqD)"/>
    <property type="match status" value="1"/>
</dbReference>
<dbReference type="InterPro" id="IPR008792">
    <property type="entry name" value="PQQD"/>
</dbReference>
<proteinExistence type="predicted"/>
<evidence type="ECO:0000313" key="2">
    <source>
        <dbReference type="Proteomes" id="UP001500752"/>
    </source>
</evidence>
<protein>
    <recommendedName>
        <fullName evidence="3">PqqD family protein</fullName>
    </recommendedName>
</protein>